<keyword evidence="2" id="KW-1185">Reference proteome</keyword>
<name>A0A7W9GY05_9ACTN</name>
<dbReference type="EMBL" id="JACHNE010000001">
    <property type="protein sequence ID" value="MBB5792153.1"/>
    <property type="molecule type" value="Genomic_DNA"/>
</dbReference>
<comment type="caution">
    <text evidence="1">The sequence shown here is derived from an EMBL/GenBank/DDBJ whole genome shotgun (WGS) entry which is preliminary data.</text>
</comment>
<proteinExistence type="predicted"/>
<organism evidence="1 2">
    <name type="scientific">Streptomyces caelestis</name>
    <dbReference type="NCBI Taxonomy" id="36816"/>
    <lineage>
        <taxon>Bacteria</taxon>
        <taxon>Bacillati</taxon>
        <taxon>Actinomycetota</taxon>
        <taxon>Actinomycetes</taxon>
        <taxon>Kitasatosporales</taxon>
        <taxon>Streptomycetaceae</taxon>
        <taxon>Streptomyces</taxon>
    </lineage>
</organism>
<reference evidence="1 2" key="1">
    <citation type="submission" date="2020-08" db="EMBL/GenBank/DDBJ databases">
        <title>Sequencing the genomes of 1000 actinobacteria strains.</title>
        <authorList>
            <person name="Klenk H.-P."/>
        </authorList>
    </citation>
    <scope>NUCLEOTIDE SEQUENCE [LARGE SCALE GENOMIC DNA]</scope>
    <source>
        <strain evidence="1 2">DSM 40084</strain>
    </source>
</reference>
<dbReference type="Proteomes" id="UP000590647">
    <property type="component" value="Unassembled WGS sequence"/>
</dbReference>
<sequence>MVHAFLDGAEATAWKGLGIVPTDFPDTHVGLVESLVHHK</sequence>
<gene>
    <name evidence="1" type="ORF">HDA41_000117</name>
</gene>
<evidence type="ECO:0000313" key="2">
    <source>
        <dbReference type="Proteomes" id="UP000590647"/>
    </source>
</evidence>
<dbReference type="AlphaFoldDB" id="A0A7W9GY05"/>
<evidence type="ECO:0000313" key="1">
    <source>
        <dbReference type="EMBL" id="MBB5792153.1"/>
    </source>
</evidence>
<accession>A0A7W9GY05</accession>
<protein>
    <submittedName>
        <fullName evidence="1">Uncharacterized protein</fullName>
    </submittedName>
</protein>